<evidence type="ECO:0000313" key="7">
    <source>
        <dbReference type="EMBL" id="MFD0945639.1"/>
    </source>
</evidence>
<dbReference type="EMBL" id="JBHTJG010000001">
    <property type="protein sequence ID" value="MFD0945639.1"/>
    <property type="molecule type" value="Genomic_DNA"/>
</dbReference>
<protein>
    <submittedName>
        <fullName evidence="7">OmpA family protein</fullName>
    </submittedName>
</protein>
<dbReference type="InterPro" id="IPR006665">
    <property type="entry name" value="OmpA-like"/>
</dbReference>
<gene>
    <name evidence="7" type="ORF">ACFQ1E_04750</name>
</gene>
<dbReference type="RefSeq" id="WP_264942128.1">
    <property type="nucleotide sequence ID" value="NZ_JAPDRA010000001.1"/>
</dbReference>
<evidence type="ECO:0000313" key="8">
    <source>
        <dbReference type="Proteomes" id="UP001596977"/>
    </source>
</evidence>
<evidence type="ECO:0000259" key="6">
    <source>
        <dbReference type="PROSITE" id="PS51123"/>
    </source>
</evidence>
<feature type="domain" description="OmpA-like" evidence="6">
    <location>
        <begin position="199"/>
        <end position="316"/>
    </location>
</feature>
<name>A0ABW3H8K0_9SPHN</name>
<dbReference type="InterPro" id="IPR006664">
    <property type="entry name" value="OMP_bac"/>
</dbReference>
<keyword evidence="8" id="KW-1185">Reference proteome</keyword>
<dbReference type="InterPro" id="IPR036737">
    <property type="entry name" value="OmpA-like_sf"/>
</dbReference>
<dbReference type="SUPFAM" id="SSF103088">
    <property type="entry name" value="OmpA-like"/>
    <property type="match status" value="1"/>
</dbReference>
<feature type="signal peptide" evidence="5">
    <location>
        <begin position="1"/>
        <end position="21"/>
    </location>
</feature>
<keyword evidence="5" id="KW-0732">Signal</keyword>
<evidence type="ECO:0000256" key="5">
    <source>
        <dbReference type="SAM" id="SignalP"/>
    </source>
</evidence>
<evidence type="ECO:0000256" key="1">
    <source>
        <dbReference type="ARBA" id="ARBA00004442"/>
    </source>
</evidence>
<dbReference type="Pfam" id="PF00691">
    <property type="entry name" value="OmpA"/>
    <property type="match status" value="1"/>
</dbReference>
<dbReference type="CDD" id="cd07185">
    <property type="entry name" value="OmpA_C-like"/>
    <property type="match status" value="1"/>
</dbReference>
<proteinExistence type="predicted"/>
<dbReference type="PROSITE" id="PS51123">
    <property type="entry name" value="OMPA_2"/>
    <property type="match status" value="1"/>
</dbReference>
<keyword evidence="2 4" id="KW-0472">Membrane</keyword>
<organism evidence="7 8">
    <name type="scientific">Sphingomonas canadensis</name>
    <dbReference type="NCBI Taxonomy" id="1219257"/>
    <lineage>
        <taxon>Bacteria</taxon>
        <taxon>Pseudomonadati</taxon>
        <taxon>Pseudomonadota</taxon>
        <taxon>Alphaproteobacteria</taxon>
        <taxon>Sphingomonadales</taxon>
        <taxon>Sphingomonadaceae</taxon>
        <taxon>Sphingomonas</taxon>
    </lineage>
</organism>
<evidence type="ECO:0000256" key="3">
    <source>
        <dbReference type="ARBA" id="ARBA00023237"/>
    </source>
</evidence>
<keyword evidence="3" id="KW-0998">Cell outer membrane</keyword>
<comment type="subcellular location">
    <subcellularLocation>
        <location evidence="1">Cell outer membrane</location>
    </subcellularLocation>
</comment>
<accession>A0ABW3H8K0</accession>
<dbReference type="PANTHER" id="PTHR30329:SF21">
    <property type="entry name" value="LIPOPROTEIN YIAD-RELATED"/>
    <property type="match status" value="1"/>
</dbReference>
<dbReference type="PANTHER" id="PTHR30329">
    <property type="entry name" value="STATOR ELEMENT OF FLAGELLAR MOTOR COMPLEX"/>
    <property type="match status" value="1"/>
</dbReference>
<feature type="chain" id="PRO_5047147667" evidence="5">
    <location>
        <begin position="22"/>
        <end position="317"/>
    </location>
</feature>
<dbReference type="Proteomes" id="UP001596977">
    <property type="component" value="Unassembled WGS sequence"/>
</dbReference>
<sequence length="317" mass="33693">MTRFMLGTAVAALIAASPASAQILSGGGGSLGGTIGGSIDRVPIDTVTRTRTGIRADREIRSRRPDRRVTGRVTANAATDSAARIGERRIVTRSSADAGLTLEQRMLRTRGAVGAMRRGMRRAESTSAGVSVFVPRVAVVAPATPRVVVASYPSYSSAYYYGPDAVFVSSGHVDRYMDGQYQEILVSLEGSGATVHRRGEDLVVTVPADVTFAFDRSDIRGQFHARLAAFARALNAYPGSDIQVIGHTDSMGSETYNIALSERRGRSVADFLVAQGVDPARLVVEAMGESQPIATNATVQGRAANRRVEFVIHPRAG</sequence>
<comment type="caution">
    <text evidence="7">The sequence shown here is derived from an EMBL/GenBank/DDBJ whole genome shotgun (WGS) entry which is preliminary data.</text>
</comment>
<dbReference type="PRINTS" id="PR01021">
    <property type="entry name" value="OMPADOMAIN"/>
</dbReference>
<dbReference type="InterPro" id="IPR050330">
    <property type="entry name" value="Bact_OuterMem_StrucFunc"/>
</dbReference>
<evidence type="ECO:0000256" key="4">
    <source>
        <dbReference type="PROSITE-ProRule" id="PRU00473"/>
    </source>
</evidence>
<dbReference type="Gene3D" id="3.30.1330.60">
    <property type="entry name" value="OmpA-like domain"/>
    <property type="match status" value="1"/>
</dbReference>
<evidence type="ECO:0000256" key="2">
    <source>
        <dbReference type="ARBA" id="ARBA00023136"/>
    </source>
</evidence>
<reference evidence="8" key="1">
    <citation type="journal article" date="2019" name="Int. J. Syst. Evol. Microbiol.">
        <title>The Global Catalogue of Microorganisms (GCM) 10K type strain sequencing project: providing services to taxonomists for standard genome sequencing and annotation.</title>
        <authorList>
            <consortium name="The Broad Institute Genomics Platform"/>
            <consortium name="The Broad Institute Genome Sequencing Center for Infectious Disease"/>
            <person name="Wu L."/>
            <person name="Ma J."/>
        </authorList>
    </citation>
    <scope>NUCLEOTIDE SEQUENCE [LARGE SCALE GENOMIC DNA]</scope>
    <source>
        <strain evidence="8">CCUG 62982</strain>
    </source>
</reference>